<dbReference type="SUPFAM" id="SSF69349">
    <property type="entry name" value="Phage fibre proteins"/>
    <property type="match status" value="1"/>
</dbReference>
<dbReference type="Gene3D" id="3.30.530.20">
    <property type="match status" value="1"/>
</dbReference>
<gene>
    <name evidence="1" type="ORF">RJT34_19515</name>
</gene>
<dbReference type="SUPFAM" id="SSF55961">
    <property type="entry name" value="Bet v1-like"/>
    <property type="match status" value="1"/>
</dbReference>
<evidence type="ECO:0000313" key="2">
    <source>
        <dbReference type="Proteomes" id="UP001359559"/>
    </source>
</evidence>
<dbReference type="PANTHER" id="PTHR34560:SF1">
    <property type="entry name" value="START DOMAIN-CONTAINING PROTEIN"/>
    <property type="match status" value="1"/>
</dbReference>
<proteinExistence type="predicted"/>
<reference evidence="1 2" key="1">
    <citation type="submission" date="2024-01" db="EMBL/GenBank/DDBJ databases">
        <title>The genomes of 5 underutilized Papilionoideae crops provide insights into root nodulation and disease resistance.</title>
        <authorList>
            <person name="Yuan L."/>
        </authorList>
    </citation>
    <scope>NUCLEOTIDE SEQUENCE [LARGE SCALE GENOMIC DNA]</scope>
    <source>
        <strain evidence="1">LY-2023</strain>
        <tissue evidence="1">Leaf</tissue>
    </source>
</reference>
<accession>A0AAN9P3V0</accession>
<evidence type="ECO:0008006" key="3">
    <source>
        <dbReference type="Google" id="ProtNLM"/>
    </source>
</evidence>
<organism evidence="1 2">
    <name type="scientific">Clitoria ternatea</name>
    <name type="common">Butterfly pea</name>
    <dbReference type="NCBI Taxonomy" id="43366"/>
    <lineage>
        <taxon>Eukaryota</taxon>
        <taxon>Viridiplantae</taxon>
        <taxon>Streptophyta</taxon>
        <taxon>Embryophyta</taxon>
        <taxon>Tracheophyta</taxon>
        <taxon>Spermatophyta</taxon>
        <taxon>Magnoliopsida</taxon>
        <taxon>eudicotyledons</taxon>
        <taxon>Gunneridae</taxon>
        <taxon>Pentapetalae</taxon>
        <taxon>rosids</taxon>
        <taxon>fabids</taxon>
        <taxon>Fabales</taxon>
        <taxon>Fabaceae</taxon>
        <taxon>Papilionoideae</taxon>
        <taxon>50 kb inversion clade</taxon>
        <taxon>NPAAA clade</taxon>
        <taxon>indigoferoid/millettioid clade</taxon>
        <taxon>Phaseoleae</taxon>
        <taxon>Clitoria</taxon>
    </lineage>
</organism>
<comment type="caution">
    <text evidence="1">The sequence shown here is derived from an EMBL/GenBank/DDBJ whole genome shotgun (WGS) entry which is preliminary data.</text>
</comment>
<dbReference type="PANTHER" id="PTHR34560">
    <property type="entry name" value="POLYKETIDE CYCLASE/DEHYDRASE/LIPID TRANSPORT SUPERFAMILY PROTEIN"/>
    <property type="match status" value="1"/>
</dbReference>
<dbReference type="InterPro" id="IPR023393">
    <property type="entry name" value="START-like_dom_sf"/>
</dbReference>
<evidence type="ECO:0000313" key="1">
    <source>
        <dbReference type="EMBL" id="KAK7284762.1"/>
    </source>
</evidence>
<dbReference type="EMBL" id="JAYKXN010000005">
    <property type="protein sequence ID" value="KAK7284762.1"/>
    <property type="molecule type" value="Genomic_DNA"/>
</dbReference>
<dbReference type="Proteomes" id="UP001359559">
    <property type="component" value="Unassembled WGS sequence"/>
</dbReference>
<name>A0AAN9P3V0_CLITE</name>
<sequence>MAKKGNIVQYRERLDKTLSSPDLTDEQILKTHVKSQLKRSSNVAIEGNEEKLVETRTVELCNLLDMLRSASVDNSGGSSASQSDWKIKQDKEECRVMYREGPAGTPFHTLLVEGYVEGPLDVALCLSWDSSLYKKWWPQFTIPSFKVLVSDCLQRVQTWEQIALVRMKVPWPLSTREAIVNYYLFEYFQDDSVVVLLKSVPESKNIDGLKDAIPEAKDVVRMDVVGGYVMQKVSSERSYFRIIANLDIKLDLVPASLINFISRQILGSGFKLYQKAVASKMGHDKEFSKALEDTLYVRIREAILNNSGSNTMDDWEELKQVARFVPAEECIPNKQDEAKDTHLEDSNNQYADNYNGEVLDAGSEKIVQIEEDVNKVHGNPIEEGDSLSVVMGKKDGEILDADIGEIAEANNQEIVEADNKEIVEANNQEIVEISDKEIVETNNEEIVEANNEESVEANNEEIVEAGNEEIAESINEEIAEANNEEIVQIEKDVIKIVHEHGIPIKGDDARSILMDTRNVYIRSDVKRAVETIEKVISVVRECGLQTLRSTPNFADGESHCMEKGGTVDSHSARLIQLCLENEVSFQVSSRNVLEETSEEEKFRGQNPNLKEVNHYNKVVPASPEQNLSRSIEACQVDSYSLKNGTTLDEINSEANHDISSDDLNRSSRDIKYRFCCFLY</sequence>
<dbReference type="AlphaFoldDB" id="A0AAN9P3V0"/>
<keyword evidence="2" id="KW-1185">Reference proteome</keyword>
<protein>
    <recommendedName>
        <fullName evidence="3">START domain-containing protein</fullName>
    </recommendedName>
</protein>